<dbReference type="InterPro" id="IPR004183">
    <property type="entry name" value="Xdiol_dOase_suB"/>
</dbReference>
<sequence length="263" mass="29131">MDTFFISHGVPTIIMDDGIPAGPFLKSWKSSIMQEMPKAILVVSAHWITDEPTVNLIDGANDTIYDFYGFPSTMDRLEYPAPGAPDLAQRVKELLDNSGFGPVKEDKTRGLDHGAWVPLMLMYPEATIPVCQLSVQHEKEAEYHYKLGKALGPLREEGVLIIGSGNATHNLRIIGQEGGPILKWASDFDTWLQESLINGRYDDVNNYEKKAPSASMAHPWPEHLLPLHVALGAADEGAKAELIHHSWTNCTVSYASYRFTSAK</sequence>
<dbReference type="GO" id="GO:0008270">
    <property type="term" value="F:zinc ion binding"/>
    <property type="evidence" value="ECO:0007669"/>
    <property type="project" value="InterPro"/>
</dbReference>
<feature type="domain" description="Extradiol ring-cleavage dioxygenase class III enzyme subunit B" evidence="7">
    <location>
        <begin position="3"/>
        <end position="259"/>
    </location>
</feature>
<comment type="caution">
    <text evidence="8">The sequence shown here is derived from an EMBL/GenBank/DDBJ whole genome shotgun (WGS) entry which is preliminary data.</text>
</comment>
<dbReference type="AlphaFoldDB" id="A0A833R9D4"/>
<keyword evidence="9" id="KW-1185">Reference proteome</keyword>
<gene>
    <name evidence="8" type="ORF">FCM35_KLT09819</name>
</gene>
<keyword evidence="5 8" id="KW-0223">Dioxygenase</keyword>
<reference evidence="8" key="1">
    <citation type="submission" date="2020-01" db="EMBL/GenBank/DDBJ databases">
        <title>Genome sequence of Kobresia littledalei, the first chromosome-level genome in the family Cyperaceae.</title>
        <authorList>
            <person name="Qu G."/>
        </authorList>
    </citation>
    <scope>NUCLEOTIDE SEQUENCE</scope>
    <source>
        <strain evidence="8">C.B.Clarke</strain>
        <tissue evidence="8">Leaf</tissue>
    </source>
</reference>
<proteinExistence type="inferred from homology"/>
<dbReference type="GO" id="GO:0016702">
    <property type="term" value="F:oxidoreductase activity, acting on single donors with incorporation of molecular oxygen, incorporation of two atoms of oxygen"/>
    <property type="evidence" value="ECO:0007669"/>
    <property type="project" value="UniProtKB-ARBA"/>
</dbReference>
<dbReference type="PANTHER" id="PTHR30096">
    <property type="entry name" value="4,5-DOPA DIOXYGENASE EXTRADIOL-LIKE PROTEIN"/>
    <property type="match status" value="1"/>
</dbReference>
<protein>
    <submittedName>
        <fullName evidence="8">Extradiol ring-cleavage dioxygenase</fullName>
    </submittedName>
</protein>
<evidence type="ECO:0000256" key="1">
    <source>
        <dbReference type="ARBA" id="ARBA00001947"/>
    </source>
</evidence>
<dbReference type="GO" id="GO:0008198">
    <property type="term" value="F:ferrous iron binding"/>
    <property type="evidence" value="ECO:0007669"/>
    <property type="project" value="InterPro"/>
</dbReference>
<evidence type="ECO:0000256" key="6">
    <source>
        <dbReference type="ARBA" id="ARBA00023002"/>
    </source>
</evidence>
<keyword evidence="6" id="KW-0560">Oxidoreductase</keyword>
<comment type="cofactor">
    <cofactor evidence="1">
        <name>Zn(2+)</name>
        <dbReference type="ChEBI" id="CHEBI:29105"/>
    </cofactor>
</comment>
<evidence type="ECO:0000256" key="2">
    <source>
        <dbReference type="ARBA" id="ARBA00007581"/>
    </source>
</evidence>
<dbReference type="PANTHER" id="PTHR30096:SF0">
    <property type="entry name" value="4,5-DOPA DIOXYGENASE EXTRADIOL-LIKE PROTEIN"/>
    <property type="match status" value="1"/>
</dbReference>
<evidence type="ECO:0000313" key="9">
    <source>
        <dbReference type="Proteomes" id="UP000623129"/>
    </source>
</evidence>
<evidence type="ECO:0000259" key="7">
    <source>
        <dbReference type="Pfam" id="PF02900"/>
    </source>
</evidence>
<dbReference type="EMBL" id="SWLB01000002">
    <property type="protein sequence ID" value="KAF3340975.1"/>
    <property type="molecule type" value="Genomic_DNA"/>
</dbReference>
<comment type="similarity">
    <text evidence="2">Belongs to the DODA-type extradiol aromatic ring-opening dioxygenase family.</text>
</comment>
<evidence type="ECO:0000256" key="5">
    <source>
        <dbReference type="ARBA" id="ARBA00022964"/>
    </source>
</evidence>
<evidence type="ECO:0000256" key="4">
    <source>
        <dbReference type="ARBA" id="ARBA00022833"/>
    </source>
</evidence>
<name>A0A833R9D4_9POAL</name>
<dbReference type="PIRSF" id="PIRSF006157">
    <property type="entry name" value="Doxgns_DODA"/>
    <property type="match status" value="1"/>
</dbReference>
<accession>A0A833R9D4</accession>
<dbReference type="Proteomes" id="UP000623129">
    <property type="component" value="Unassembled WGS sequence"/>
</dbReference>
<dbReference type="Pfam" id="PF02900">
    <property type="entry name" value="LigB"/>
    <property type="match status" value="1"/>
</dbReference>
<keyword evidence="3" id="KW-0479">Metal-binding</keyword>
<organism evidence="8 9">
    <name type="scientific">Carex littledalei</name>
    <dbReference type="NCBI Taxonomy" id="544730"/>
    <lineage>
        <taxon>Eukaryota</taxon>
        <taxon>Viridiplantae</taxon>
        <taxon>Streptophyta</taxon>
        <taxon>Embryophyta</taxon>
        <taxon>Tracheophyta</taxon>
        <taxon>Spermatophyta</taxon>
        <taxon>Magnoliopsida</taxon>
        <taxon>Liliopsida</taxon>
        <taxon>Poales</taxon>
        <taxon>Cyperaceae</taxon>
        <taxon>Cyperoideae</taxon>
        <taxon>Cariceae</taxon>
        <taxon>Carex</taxon>
        <taxon>Carex subgen. Euthyceras</taxon>
    </lineage>
</organism>
<evidence type="ECO:0000313" key="8">
    <source>
        <dbReference type="EMBL" id="KAF3340975.1"/>
    </source>
</evidence>
<dbReference type="InterPro" id="IPR014436">
    <property type="entry name" value="Extradiol_dOase_DODA"/>
</dbReference>
<dbReference type="CDD" id="cd07363">
    <property type="entry name" value="45_DOPA_Dioxygenase"/>
    <property type="match status" value="1"/>
</dbReference>
<dbReference type="OrthoDB" id="7396853at2759"/>
<keyword evidence="4" id="KW-0862">Zinc</keyword>
<evidence type="ECO:0000256" key="3">
    <source>
        <dbReference type="ARBA" id="ARBA00022723"/>
    </source>
</evidence>
<dbReference type="Gene3D" id="3.40.830.10">
    <property type="entry name" value="LigB-like"/>
    <property type="match status" value="1"/>
</dbReference>
<dbReference type="SUPFAM" id="SSF53213">
    <property type="entry name" value="LigB-like"/>
    <property type="match status" value="1"/>
</dbReference>